<evidence type="ECO:0000313" key="1">
    <source>
        <dbReference type="EMBL" id="MBC3797160.1"/>
    </source>
</evidence>
<accession>A0ABR6WKX4</accession>
<dbReference type="Proteomes" id="UP000653358">
    <property type="component" value="Unassembled WGS sequence"/>
</dbReference>
<dbReference type="EMBL" id="WJBB01000009">
    <property type="protein sequence ID" value="MBC3797160.1"/>
    <property type="molecule type" value="Genomic_DNA"/>
</dbReference>
<comment type="caution">
    <text evidence="1">The sequence shown here is derived from an EMBL/GenBank/DDBJ whole genome shotgun (WGS) entry which is preliminary data.</text>
</comment>
<dbReference type="RefSeq" id="WP_148602988.1">
    <property type="nucleotide sequence ID" value="NZ_RXYB01000005.1"/>
</dbReference>
<reference evidence="1 2" key="1">
    <citation type="journal article" date="2020" name="mSystems">
        <title>Defining Genomic and Predicted Metabolic Features of the Acetobacterium Genus.</title>
        <authorList>
            <person name="Ross D.E."/>
            <person name="Marshall C.W."/>
            <person name="Gulliver D."/>
            <person name="May H.D."/>
            <person name="Norman R.S."/>
        </authorList>
    </citation>
    <scope>NUCLEOTIDE SEQUENCE [LARGE SCALE GENOMIC DNA]</scope>
    <source>
        <strain evidence="1 2">DSM 9173</strain>
    </source>
</reference>
<keyword evidence="2" id="KW-1185">Reference proteome</keyword>
<gene>
    <name evidence="1" type="ORF">GH807_08875</name>
</gene>
<name>A0ABR6WKX4_9FIRM</name>
<proteinExistence type="predicted"/>
<organism evidence="1 2">
    <name type="scientific">Acetobacterium tundrae</name>
    <dbReference type="NCBI Taxonomy" id="132932"/>
    <lineage>
        <taxon>Bacteria</taxon>
        <taxon>Bacillati</taxon>
        <taxon>Bacillota</taxon>
        <taxon>Clostridia</taxon>
        <taxon>Eubacteriales</taxon>
        <taxon>Eubacteriaceae</taxon>
        <taxon>Acetobacterium</taxon>
    </lineage>
</organism>
<protein>
    <submittedName>
        <fullName evidence="1">Uncharacterized protein</fullName>
    </submittedName>
</protein>
<evidence type="ECO:0000313" key="2">
    <source>
        <dbReference type="Proteomes" id="UP000653358"/>
    </source>
</evidence>
<sequence length="150" mass="17470">MKPADTISFEKLSKMEGFMIDLSLKVERAGCILSDLTENYFSTRPEDLKENLWQIQHEYADYSTRADIIGDYICSIKKAIEAANKFINDEYEKVRESKFDHKMVESEVAGSMVPLIDLPQISDERWHELAAESKRNHPEVYEKYERGELV</sequence>